<name>A8AVX9_STRGC</name>
<dbReference type="HOGENOM" id="CLU_183844_0_0_9"/>
<evidence type="ECO:0000313" key="2">
    <source>
        <dbReference type="Proteomes" id="UP000001131"/>
    </source>
</evidence>
<evidence type="ECO:0000313" key="1">
    <source>
        <dbReference type="EMBL" id="ABV11011.1"/>
    </source>
</evidence>
<dbReference type="InterPro" id="IPR015026">
    <property type="entry name" value="DUF1912"/>
</dbReference>
<dbReference type="SUPFAM" id="SSF140121">
    <property type="entry name" value="SPy1572-like"/>
    <property type="match status" value="1"/>
</dbReference>
<dbReference type="STRING" id="467705.SGO_0636"/>
<gene>
    <name evidence="1" type="ordered locus">SGO_0636</name>
</gene>
<dbReference type="Gene3D" id="1.20.58.90">
    <property type="match status" value="1"/>
</dbReference>
<keyword evidence="2" id="KW-1185">Reference proteome</keyword>
<proteinExistence type="predicted"/>
<dbReference type="KEGG" id="sgo:SGO_0636"/>
<evidence type="ECO:0008006" key="3">
    <source>
        <dbReference type="Google" id="ProtNLM"/>
    </source>
</evidence>
<accession>A8AVX9</accession>
<reference evidence="1 2" key="1">
    <citation type="journal article" date="2007" name="J. Bacteriol.">
        <title>Genome-wide transcriptional changes in Streptococcus gordonii in response to competence signaling peptide.</title>
        <authorList>
            <person name="Vickerman M.M."/>
            <person name="Iobst S."/>
            <person name="Jesionowski A.M."/>
            <person name="Gill S.R."/>
        </authorList>
    </citation>
    <scope>NUCLEOTIDE SEQUENCE [LARGE SCALE GENOMIC DNA]</scope>
    <source>
        <strain evidence="2">Challis / ATCC 35105 / BCRC 15272 / CH1 / DL1 / V288</strain>
    </source>
</reference>
<dbReference type="InterPro" id="IPR038024">
    <property type="entry name" value="SPy1572-like_sf"/>
</dbReference>
<dbReference type="AlphaFoldDB" id="A8AVX9"/>
<organism evidence="1 2">
    <name type="scientific">Streptococcus gordonii (strain Challis / ATCC 35105 / BCRC 15272 / CH1 / DL1 / V288)</name>
    <dbReference type="NCBI Taxonomy" id="467705"/>
    <lineage>
        <taxon>Bacteria</taxon>
        <taxon>Bacillati</taxon>
        <taxon>Bacillota</taxon>
        <taxon>Bacilli</taxon>
        <taxon>Lactobacillales</taxon>
        <taxon>Streptococcaceae</taxon>
        <taxon>Streptococcus</taxon>
    </lineage>
</organism>
<dbReference type="EMBL" id="CP000725">
    <property type="protein sequence ID" value="ABV11011.1"/>
    <property type="molecule type" value="Genomic_DNA"/>
</dbReference>
<dbReference type="Pfam" id="PF08930">
    <property type="entry name" value="DUF1912"/>
    <property type="match status" value="1"/>
</dbReference>
<sequence length="87" mass="10206">MRKMSYEQEFLQDFEAWVKTQVMINVMALKESQAVYEADQDERAKEAAIRYESRLDAYQFLLGKFANYQAGKGFHDLPDGLLGERNY</sequence>
<protein>
    <recommendedName>
        <fullName evidence="3">Aldose 1-epimerase</fullName>
    </recommendedName>
</protein>
<dbReference type="Proteomes" id="UP000001131">
    <property type="component" value="Chromosome"/>
</dbReference>
<dbReference type="eggNOG" id="ENOG50346RD">
    <property type="taxonomic scope" value="Bacteria"/>
</dbReference>